<reference evidence="3" key="1">
    <citation type="submission" date="2023-03" db="EMBL/GenBank/DDBJ databases">
        <title>Massive genome expansion in bonnet fungi (Mycena s.s.) driven by repeated elements and novel gene families across ecological guilds.</title>
        <authorList>
            <consortium name="Lawrence Berkeley National Laboratory"/>
            <person name="Harder C.B."/>
            <person name="Miyauchi S."/>
            <person name="Viragh M."/>
            <person name="Kuo A."/>
            <person name="Thoen E."/>
            <person name="Andreopoulos B."/>
            <person name="Lu D."/>
            <person name="Skrede I."/>
            <person name="Drula E."/>
            <person name="Henrissat B."/>
            <person name="Morin E."/>
            <person name="Kohler A."/>
            <person name="Barry K."/>
            <person name="LaButti K."/>
            <person name="Morin E."/>
            <person name="Salamov A."/>
            <person name="Lipzen A."/>
            <person name="Mereny Z."/>
            <person name="Hegedus B."/>
            <person name="Baldrian P."/>
            <person name="Stursova M."/>
            <person name="Weitz H."/>
            <person name="Taylor A."/>
            <person name="Grigoriev I.V."/>
            <person name="Nagy L.G."/>
            <person name="Martin F."/>
            <person name="Kauserud H."/>
        </authorList>
    </citation>
    <scope>NUCLEOTIDE SEQUENCE</scope>
    <source>
        <strain evidence="3">CBHHK188m</strain>
    </source>
</reference>
<gene>
    <name evidence="3" type="ORF">DFH07DRAFT_884393</name>
</gene>
<sequence length="548" mass="60392">MGSAGARPSRGRQLQSPFSSLLRTNTAPSDGECKAIRQFLSGLEGNLAALTDEIARMQSVQRDLTDQCPSLREAIDAHKALLSVSRQLPEDVVRVIFLDCLPAGNAVMTSREAPLLLAQVCTSWRRIAFSTPRLWSALHVVVPNTSRFRQMTGAVDAWLTRSGALPLSITLAVSRACEPGSDNIATMIDVLANFSTRWQRVKITLSPRTILTPLTNLQPSDVPMLESITFKAMGNDTWQNLVTAVDIPWRRFRFLQTPALRSASLGSLGGNILATPLPWPLLHTLSLTAGNLKDSDSFELTTSATLLILRLCSNLVSCTICITPQRTSLGDDADCPVIQLPWLTQLTIDNREYSQTNTISLFRPLLVPALKRLAYRGAKYEDNCPFVPLLSNIRALDSISVDVDDLTMKGFLHCVELLPCITQFRIEGGDAWSKAQRGRDTPLATANEILRFLTPALAGDCPAPTLRELRVDCCHPLADDVLLNFIQLRKEAGYPIRLVDVVFVRQMEFDVIPYLKEAVAEGLDISLKYAPTPVLPAYSPWEGLDDMA</sequence>
<evidence type="ECO:0000256" key="2">
    <source>
        <dbReference type="SAM" id="MobiDB-lite"/>
    </source>
</evidence>
<organism evidence="3 4">
    <name type="scientific">Mycena maculata</name>
    <dbReference type="NCBI Taxonomy" id="230809"/>
    <lineage>
        <taxon>Eukaryota</taxon>
        <taxon>Fungi</taxon>
        <taxon>Dikarya</taxon>
        <taxon>Basidiomycota</taxon>
        <taxon>Agaricomycotina</taxon>
        <taxon>Agaricomycetes</taxon>
        <taxon>Agaricomycetidae</taxon>
        <taxon>Agaricales</taxon>
        <taxon>Marasmiineae</taxon>
        <taxon>Mycenaceae</taxon>
        <taxon>Mycena</taxon>
    </lineage>
</organism>
<proteinExistence type="predicted"/>
<keyword evidence="4" id="KW-1185">Reference proteome</keyword>
<evidence type="ECO:0000313" key="3">
    <source>
        <dbReference type="EMBL" id="KAJ7759459.1"/>
    </source>
</evidence>
<feature type="coiled-coil region" evidence="1">
    <location>
        <begin position="40"/>
        <end position="67"/>
    </location>
</feature>
<protein>
    <recommendedName>
        <fullName evidence="5">F-box domain-containing protein</fullName>
    </recommendedName>
</protein>
<evidence type="ECO:0000313" key="4">
    <source>
        <dbReference type="Proteomes" id="UP001215280"/>
    </source>
</evidence>
<feature type="region of interest" description="Disordered" evidence="2">
    <location>
        <begin position="1"/>
        <end position="27"/>
    </location>
</feature>
<dbReference type="EMBL" id="JARJLG010000052">
    <property type="protein sequence ID" value="KAJ7759459.1"/>
    <property type="molecule type" value="Genomic_DNA"/>
</dbReference>
<dbReference type="AlphaFoldDB" id="A0AAD7J8T0"/>
<comment type="caution">
    <text evidence="3">The sequence shown here is derived from an EMBL/GenBank/DDBJ whole genome shotgun (WGS) entry which is preliminary data.</text>
</comment>
<evidence type="ECO:0000256" key="1">
    <source>
        <dbReference type="SAM" id="Coils"/>
    </source>
</evidence>
<keyword evidence="1" id="KW-0175">Coiled coil</keyword>
<feature type="compositionally biased region" description="Polar residues" evidence="2">
    <location>
        <begin position="12"/>
        <end position="27"/>
    </location>
</feature>
<name>A0AAD7J8T0_9AGAR</name>
<dbReference type="Proteomes" id="UP001215280">
    <property type="component" value="Unassembled WGS sequence"/>
</dbReference>
<accession>A0AAD7J8T0</accession>
<evidence type="ECO:0008006" key="5">
    <source>
        <dbReference type="Google" id="ProtNLM"/>
    </source>
</evidence>